<dbReference type="GO" id="GO:0016787">
    <property type="term" value="F:hydrolase activity"/>
    <property type="evidence" value="ECO:0007669"/>
    <property type="project" value="UniProtKB-KW"/>
</dbReference>
<evidence type="ECO:0000256" key="1">
    <source>
        <dbReference type="ARBA" id="ARBA00008779"/>
    </source>
</evidence>
<comment type="similarity">
    <text evidence="1">Belongs to the sulfatase family.</text>
</comment>
<dbReference type="InterPro" id="IPR052701">
    <property type="entry name" value="GAG_Ulvan_Degrading_Sulfatases"/>
</dbReference>
<proteinExistence type="inferred from homology"/>
<dbReference type="PROSITE" id="PS00149">
    <property type="entry name" value="SULFATASE_2"/>
    <property type="match status" value="1"/>
</dbReference>
<dbReference type="Proteomes" id="UP000236000">
    <property type="component" value="Unassembled WGS sequence"/>
</dbReference>
<evidence type="ECO:0000313" key="5">
    <source>
        <dbReference type="EMBL" id="PNC18275.1"/>
    </source>
</evidence>
<accession>A0A2N8HE94</accession>
<feature type="chain" id="PRO_5014770101" evidence="3">
    <location>
        <begin position="21"/>
        <end position="526"/>
    </location>
</feature>
<dbReference type="Gene3D" id="3.40.720.10">
    <property type="entry name" value="Alkaline Phosphatase, subunit A"/>
    <property type="match status" value="1"/>
</dbReference>
<dbReference type="PANTHER" id="PTHR43751:SF6">
    <property type="entry name" value="N-ACETYLGALACTOSAMINE-6-O-SULFATASE"/>
    <property type="match status" value="1"/>
</dbReference>
<feature type="signal peptide" evidence="3">
    <location>
        <begin position="1"/>
        <end position="20"/>
    </location>
</feature>
<dbReference type="InterPro" id="IPR017850">
    <property type="entry name" value="Alkaline_phosphatase_core_sf"/>
</dbReference>
<dbReference type="PANTHER" id="PTHR43751">
    <property type="entry name" value="SULFATASE"/>
    <property type="match status" value="1"/>
</dbReference>
<evidence type="ECO:0000256" key="2">
    <source>
        <dbReference type="ARBA" id="ARBA00022801"/>
    </source>
</evidence>
<dbReference type="Pfam" id="PF00884">
    <property type="entry name" value="Sulfatase"/>
    <property type="match status" value="1"/>
</dbReference>
<dbReference type="AlphaFoldDB" id="A0A2N8HE94"/>
<feature type="domain" description="Sulfatase N-terminal" evidence="4">
    <location>
        <begin position="32"/>
        <end position="402"/>
    </location>
</feature>
<evidence type="ECO:0000256" key="3">
    <source>
        <dbReference type="SAM" id="SignalP"/>
    </source>
</evidence>
<dbReference type="CDD" id="cd16143">
    <property type="entry name" value="ARS_like"/>
    <property type="match status" value="1"/>
</dbReference>
<dbReference type="InterPro" id="IPR024607">
    <property type="entry name" value="Sulfatase_CS"/>
</dbReference>
<organism evidence="5 6">
    <name type="scientific">Akkermansia muciniphila</name>
    <dbReference type="NCBI Taxonomy" id="239935"/>
    <lineage>
        <taxon>Bacteria</taxon>
        <taxon>Pseudomonadati</taxon>
        <taxon>Verrucomicrobiota</taxon>
        <taxon>Verrucomicrobiia</taxon>
        <taxon>Verrucomicrobiales</taxon>
        <taxon>Akkermansiaceae</taxon>
        <taxon>Akkermansia</taxon>
    </lineage>
</organism>
<dbReference type="InterPro" id="IPR000917">
    <property type="entry name" value="Sulfatase_N"/>
</dbReference>
<keyword evidence="2" id="KW-0378">Hydrolase</keyword>
<name>A0A2N8HE94_9BACT</name>
<dbReference type="PROSITE" id="PS51257">
    <property type="entry name" value="PROKAR_LIPOPROTEIN"/>
    <property type="match status" value="1"/>
</dbReference>
<dbReference type="PROSITE" id="PS00523">
    <property type="entry name" value="SULFATASE_1"/>
    <property type="match status" value="1"/>
</dbReference>
<dbReference type="RefSeq" id="WP_102713740.1">
    <property type="nucleotide sequence ID" value="NZ_PJKA01000010.1"/>
</dbReference>
<evidence type="ECO:0000259" key="4">
    <source>
        <dbReference type="Pfam" id="PF00884"/>
    </source>
</evidence>
<dbReference type="SUPFAM" id="SSF53649">
    <property type="entry name" value="Alkaline phosphatase-like"/>
    <property type="match status" value="1"/>
</dbReference>
<comment type="caution">
    <text evidence="5">The sequence shown here is derived from an EMBL/GenBank/DDBJ whole genome shotgun (WGS) entry which is preliminary data.</text>
</comment>
<dbReference type="Gene3D" id="3.30.1120.10">
    <property type="match status" value="1"/>
</dbReference>
<dbReference type="OrthoDB" id="9762324at2"/>
<protein>
    <submittedName>
        <fullName evidence="5">Arylsulfatase</fullName>
    </submittedName>
</protein>
<gene>
    <name evidence="5" type="ORF">CXU22_06510</name>
</gene>
<keyword evidence="3" id="KW-0732">Signal</keyword>
<reference evidence="5 6" key="1">
    <citation type="journal article" date="2017" name="BMC Genomics">
        <title>Genome sequencing of 39 Akkermansia muciniphila isolates reveals its population structure, genomic and functional diverisity, and global distribution in mammalian gut microbiotas.</title>
        <authorList>
            <person name="Guo X."/>
            <person name="Li S."/>
            <person name="Zhang J."/>
            <person name="Wu F."/>
            <person name="Li X."/>
            <person name="Wu D."/>
            <person name="Zhang M."/>
            <person name="Ou Z."/>
            <person name="Jie Z."/>
            <person name="Yan Q."/>
            <person name="Li P."/>
            <person name="Yi J."/>
            <person name="Peng Y."/>
        </authorList>
    </citation>
    <scope>NUCLEOTIDE SEQUENCE [LARGE SCALE GENOMIC DNA]</scope>
    <source>
        <strain evidence="5 6">GP24</strain>
    </source>
</reference>
<dbReference type="EMBL" id="PJKA01000010">
    <property type="protein sequence ID" value="PNC18275.1"/>
    <property type="molecule type" value="Genomic_DNA"/>
</dbReference>
<evidence type="ECO:0000313" key="6">
    <source>
        <dbReference type="Proteomes" id="UP000236000"/>
    </source>
</evidence>
<sequence length="526" mass="57313">MNKTALHLMLALAAAAACPAATTPKVKPPKAIVMIYADDLGYGDVGCYGAKGIPTPSIDKLAKQGVRFTDAYSTTSVCTPSRYALFTGEYPWRKEGTGILPGDAALIIDTKKPTLPKMLQSHGYKTYMVGKWHLGLGEKGKKIDWNKHIAPSPNEIGFDESFIFAATGDRVPCVILENGNVRNLDPNDPIEVSYQHNFPGLPNGKDNKDLLKLMWSHGHNQAVINGIGRIGFMKGGKSALWKDEENADVITEKAIEYIQKSAKAKEPFFLMFATHDIHVPRCPEKRFVGKSQHGVRGDVTVELDDCVRRITDALQKAGLEKDTLVIFSSDNGPVLDDGYKDFAVRDNATHSPAGPFRAGKYSILEGGSRIPFIVKWPGVVKPGATSKALFNQMDLGASLEQLLEPGKANSFRDSENVMAALLGKSAKGRDYHVINSTGKALAIRHGKWKFIPAGVAIRDGINGASAKMSKSPEGGSLFDLEKDPKELNNVAAQHPDVCEQMKAKLQEIRQRPETKADLVDLLPLDD</sequence>